<reference evidence="1 2" key="1">
    <citation type="submission" date="2020-09" db="EMBL/GenBank/DDBJ databases">
        <title>De no assembly of potato wild relative species, Solanum commersonii.</title>
        <authorList>
            <person name="Cho K."/>
        </authorList>
    </citation>
    <scope>NUCLEOTIDE SEQUENCE [LARGE SCALE GENOMIC DNA]</scope>
    <source>
        <strain evidence="1">LZ3.2</strain>
        <tissue evidence="1">Leaf</tissue>
    </source>
</reference>
<protein>
    <submittedName>
        <fullName evidence="1">Uncharacterized protein</fullName>
    </submittedName>
</protein>
<dbReference type="EMBL" id="JACXVP010000007">
    <property type="protein sequence ID" value="KAG5597485.1"/>
    <property type="molecule type" value="Genomic_DNA"/>
</dbReference>
<dbReference type="Proteomes" id="UP000824120">
    <property type="component" value="Chromosome 7"/>
</dbReference>
<comment type="caution">
    <text evidence="1">The sequence shown here is derived from an EMBL/GenBank/DDBJ whole genome shotgun (WGS) entry which is preliminary data.</text>
</comment>
<proteinExistence type="predicted"/>
<gene>
    <name evidence="1" type="ORF">H5410_038717</name>
</gene>
<dbReference type="OrthoDB" id="1306281at2759"/>
<organism evidence="1 2">
    <name type="scientific">Solanum commersonii</name>
    <name type="common">Commerson's wild potato</name>
    <name type="synonym">Commerson's nightshade</name>
    <dbReference type="NCBI Taxonomy" id="4109"/>
    <lineage>
        <taxon>Eukaryota</taxon>
        <taxon>Viridiplantae</taxon>
        <taxon>Streptophyta</taxon>
        <taxon>Embryophyta</taxon>
        <taxon>Tracheophyta</taxon>
        <taxon>Spermatophyta</taxon>
        <taxon>Magnoliopsida</taxon>
        <taxon>eudicotyledons</taxon>
        <taxon>Gunneridae</taxon>
        <taxon>Pentapetalae</taxon>
        <taxon>asterids</taxon>
        <taxon>lamiids</taxon>
        <taxon>Solanales</taxon>
        <taxon>Solanaceae</taxon>
        <taxon>Solanoideae</taxon>
        <taxon>Solaneae</taxon>
        <taxon>Solanum</taxon>
    </lineage>
</organism>
<evidence type="ECO:0000313" key="1">
    <source>
        <dbReference type="EMBL" id="KAG5597485.1"/>
    </source>
</evidence>
<name>A0A9J5YBH8_SOLCO</name>
<accession>A0A9J5YBH8</accession>
<dbReference type="AlphaFoldDB" id="A0A9J5YBH8"/>
<keyword evidence="2" id="KW-1185">Reference proteome</keyword>
<sequence length="135" mass="15181">MDAIVGIILNTNNAYASDLGDDSFDEDEEDNMLDICFDKVARDGDISHLGIKEMEATKTKRRQHSWDGKVTGEGSLSHRIDKFGILDKYDKNYKNVASESAFCQRIEKSGFCWRRLPAPDQAHGLKIADSNRVPT</sequence>
<evidence type="ECO:0000313" key="2">
    <source>
        <dbReference type="Proteomes" id="UP000824120"/>
    </source>
</evidence>